<dbReference type="Proteomes" id="UP000240978">
    <property type="component" value="Unassembled WGS sequence"/>
</dbReference>
<proteinExistence type="predicted"/>
<dbReference type="RefSeq" id="WP_106603407.1">
    <property type="nucleotide sequence ID" value="NZ_PYGK01000007.1"/>
</dbReference>
<protein>
    <submittedName>
        <fullName evidence="1">Uncharacterized protein</fullName>
    </submittedName>
</protein>
<dbReference type="AlphaFoldDB" id="A0A2P8G4W2"/>
<evidence type="ECO:0000313" key="2">
    <source>
        <dbReference type="Proteomes" id="UP000240978"/>
    </source>
</evidence>
<accession>A0A2P8G4W2</accession>
<evidence type="ECO:0000313" key="1">
    <source>
        <dbReference type="EMBL" id="PSL29020.1"/>
    </source>
</evidence>
<name>A0A2P8G4W2_9BACT</name>
<organism evidence="1 2">
    <name type="scientific">Chitinophaga ginsengisoli</name>
    <dbReference type="NCBI Taxonomy" id="363837"/>
    <lineage>
        <taxon>Bacteria</taxon>
        <taxon>Pseudomonadati</taxon>
        <taxon>Bacteroidota</taxon>
        <taxon>Chitinophagia</taxon>
        <taxon>Chitinophagales</taxon>
        <taxon>Chitinophagaceae</taxon>
        <taxon>Chitinophaga</taxon>
    </lineage>
</organism>
<keyword evidence="2" id="KW-1185">Reference proteome</keyword>
<dbReference type="EMBL" id="PYGK01000007">
    <property type="protein sequence ID" value="PSL29020.1"/>
    <property type="molecule type" value="Genomic_DNA"/>
</dbReference>
<dbReference type="OrthoDB" id="4846903at2"/>
<gene>
    <name evidence="1" type="ORF">CLV42_107166</name>
</gene>
<comment type="caution">
    <text evidence="1">The sequence shown here is derived from an EMBL/GenBank/DDBJ whole genome shotgun (WGS) entry which is preliminary data.</text>
</comment>
<sequence length="548" mass="59900">MANNSDQQLLKKQASFIQHSLPGLEAGTYQVEVQQILKHSDGTDITGEGLPSLTRKFSVAGARYTLDRNAIHSVFPPAGAVGEFSNSLAHVVLNAEKLPWLRSPYIPKNRPEPKVLTYETTINGKSVTVDYDQDIPSWLSVMLLSPSDLDGANLLNVVKQGTVQNLVPATMQIKNGNSALLAGTMPANGYSIFSYLLDDNNTAPVDPGAGFTPATVVKYIDVPFTLFNAIAPSMADLSMMAHVRAVEMANKPIAHGQTVNPVEQYSLVIGNRLPESQPTVVPGAPTAVPPLGSNLALLISLESMELALRNHSGTTFYDTNIANQPDGFVRLPVLHQWSFTSLQNTGFAFETMLKSLNGRKADANNTVTVPNPQLRVPDPPVYNQPTQEQTVVQKMLASGYYPMNHLARIPDAEGKPIQTLSWYRGPLVPDGAYTPAIAFLADDNVPAIYAADQLLRFDPEVGMYDVAYALAWELGRLLALQNKDFSVALFQWKKKVAQQYRMLLDADVLDNMFADLLQVYNEDTSIQSDPLVLQKMALSHLQKIASAL</sequence>
<reference evidence="1 2" key="1">
    <citation type="submission" date="2018-03" db="EMBL/GenBank/DDBJ databases">
        <title>Genomic Encyclopedia of Archaeal and Bacterial Type Strains, Phase II (KMG-II): from individual species to whole genera.</title>
        <authorList>
            <person name="Goeker M."/>
        </authorList>
    </citation>
    <scope>NUCLEOTIDE SEQUENCE [LARGE SCALE GENOMIC DNA]</scope>
    <source>
        <strain evidence="1 2">DSM 18107</strain>
    </source>
</reference>